<comment type="caution">
    <text evidence="3">The sequence shown here is derived from an EMBL/GenBank/DDBJ whole genome shotgun (WGS) entry which is preliminary data.</text>
</comment>
<evidence type="ECO:0000313" key="4">
    <source>
        <dbReference type="Proteomes" id="UP001227964"/>
    </source>
</evidence>
<dbReference type="Proteomes" id="UP001227964">
    <property type="component" value="Unassembled WGS sequence"/>
</dbReference>
<accession>A0ABT7I671</accession>
<sequence>MVLTTDHQDLQQKSQESQGKGFNSPQLGGSQPVQPDSRNPGRPDILHAGRAWHAGATRQFPAEPFFTKAGIAHNSVSEAIDSLEHLSKTRDPRMTEAAHQEQVNKQAEKAARQIEAKRDAVFNEFFMGAEKAEEHILERLGLSEEGRYATEIRNRLMGMKEGDRQIAIQEALMGKDVAVLAAVLHAPPFLSGMSNEQKFHLRERYMQLNAAPAYKMLKEMRESASRVHDAYRTASDYISKTFTANKHEPQTKKAQEASTRFNDVLANL</sequence>
<dbReference type="RefSeq" id="WP_285387822.1">
    <property type="nucleotide sequence ID" value="NZ_JASSVS010000001.1"/>
</dbReference>
<feature type="region of interest" description="Disordered" evidence="2">
    <location>
        <begin position="1"/>
        <end position="46"/>
    </location>
</feature>
<reference evidence="3 4" key="1">
    <citation type="submission" date="2023-06" db="EMBL/GenBank/DDBJ databases">
        <title>Marinobacter azerbaijanicus a moderately halophilic, isolated from Urmia Lake in Azerbaijan region of Iran.</title>
        <authorList>
            <person name="Sanchez-Porro C."/>
            <person name="Aghdam E.M."/>
            <person name="Saheb S.M."/>
            <person name="Tarhriz V."/>
            <person name="Kazemi E."/>
            <person name="Ammozegar M.A."/>
            <person name="Ventosa A."/>
            <person name="Hejazi M.S."/>
        </authorList>
    </citation>
    <scope>NUCLEOTIDE SEQUENCE [LARGE SCALE GENOMIC DNA]</scope>
    <source>
        <strain evidence="3 4">TBZ242</strain>
    </source>
</reference>
<feature type="compositionally biased region" description="Basic and acidic residues" evidence="2">
    <location>
        <begin position="1"/>
        <end position="10"/>
    </location>
</feature>
<gene>
    <name evidence="3" type="ORF">QPM17_00475</name>
</gene>
<organism evidence="3 4">
    <name type="scientific">Marinobacter azerbaijanicus</name>
    <dbReference type="NCBI Taxonomy" id="3050455"/>
    <lineage>
        <taxon>Bacteria</taxon>
        <taxon>Pseudomonadati</taxon>
        <taxon>Pseudomonadota</taxon>
        <taxon>Gammaproteobacteria</taxon>
        <taxon>Pseudomonadales</taxon>
        <taxon>Marinobacteraceae</taxon>
        <taxon>Marinobacter</taxon>
    </lineage>
</organism>
<evidence type="ECO:0000256" key="1">
    <source>
        <dbReference type="SAM" id="Coils"/>
    </source>
</evidence>
<dbReference type="EMBL" id="JASSVS010000001">
    <property type="protein sequence ID" value="MDL0429586.1"/>
    <property type="molecule type" value="Genomic_DNA"/>
</dbReference>
<evidence type="ECO:0000313" key="3">
    <source>
        <dbReference type="EMBL" id="MDL0429586.1"/>
    </source>
</evidence>
<feature type="coiled-coil region" evidence="1">
    <location>
        <begin position="97"/>
        <end position="124"/>
    </location>
</feature>
<name>A0ABT7I671_9GAMM</name>
<proteinExistence type="predicted"/>
<keyword evidence="1" id="KW-0175">Coiled coil</keyword>
<feature type="compositionally biased region" description="Polar residues" evidence="2">
    <location>
        <begin position="11"/>
        <end position="37"/>
    </location>
</feature>
<keyword evidence="4" id="KW-1185">Reference proteome</keyword>
<protein>
    <submittedName>
        <fullName evidence="3">Uncharacterized protein</fullName>
    </submittedName>
</protein>
<evidence type="ECO:0000256" key="2">
    <source>
        <dbReference type="SAM" id="MobiDB-lite"/>
    </source>
</evidence>